<evidence type="ECO:0000313" key="9">
    <source>
        <dbReference type="EMBL" id="XBT98142.1"/>
    </source>
</evidence>
<dbReference type="EC" id="2.4.-.-" evidence="9"/>
<dbReference type="AlphaFoldDB" id="A0AAU7S705"/>
<dbReference type="GO" id="GO:0012505">
    <property type="term" value="C:endomembrane system"/>
    <property type="evidence" value="ECO:0007669"/>
    <property type="project" value="UniProtKB-SubCell"/>
</dbReference>
<name>A0AAU7S705_9HYPH</name>
<evidence type="ECO:0000256" key="2">
    <source>
        <dbReference type="ARBA" id="ARBA00004308"/>
    </source>
</evidence>
<dbReference type="Pfam" id="PF00777">
    <property type="entry name" value="Glyco_transf_29"/>
    <property type="match status" value="1"/>
</dbReference>
<accession>A0AAU7S705</accession>
<evidence type="ECO:0000256" key="4">
    <source>
        <dbReference type="ARBA" id="ARBA00022679"/>
    </source>
</evidence>
<evidence type="ECO:0000256" key="7">
    <source>
        <dbReference type="ARBA" id="ARBA00023136"/>
    </source>
</evidence>
<evidence type="ECO:0000256" key="8">
    <source>
        <dbReference type="ARBA" id="ARBA00023180"/>
    </source>
</evidence>
<keyword evidence="6" id="KW-1133">Transmembrane helix</keyword>
<evidence type="ECO:0000256" key="6">
    <source>
        <dbReference type="ARBA" id="ARBA00022989"/>
    </source>
</evidence>
<gene>
    <name evidence="9" type="ORF">ABM479_35455</name>
</gene>
<evidence type="ECO:0000256" key="1">
    <source>
        <dbReference type="ARBA" id="ARBA00004167"/>
    </source>
</evidence>
<evidence type="ECO:0000256" key="3">
    <source>
        <dbReference type="ARBA" id="ARBA00022676"/>
    </source>
</evidence>
<dbReference type="InterPro" id="IPR038578">
    <property type="entry name" value="GT29-like_sf"/>
</dbReference>
<keyword evidence="9" id="KW-0614">Plasmid</keyword>
<proteinExistence type="predicted"/>
<protein>
    <submittedName>
        <fullName evidence="9">Glycosyltransferase family 29 protein</fullName>
        <ecNumber evidence="9">2.4.-.-</ecNumber>
    </submittedName>
</protein>
<dbReference type="GO" id="GO:0008373">
    <property type="term" value="F:sialyltransferase activity"/>
    <property type="evidence" value="ECO:0007669"/>
    <property type="project" value="InterPro"/>
</dbReference>
<keyword evidence="4 9" id="KW-0808">Transferase</keyword>
<organism evidence="9">
    <name type="scientific">Rhizobium sp. ZPR3</name>
    <dbReference type="NCBI Taxonomy" id="3158967"/>
    <lineage>
        <taxon>Bacteria</taxon>
        <taxon>Pseudomonadati</taxon>
        <taxon>Pseudomonadota</taxon>
        <taxon>Alphaproteobacteria</taxon>
        <taxon>Hyphomicrobiales</taxon>
        <taxon>Rhizobiaceae</taxon>
        <taxon>Rhizobium/Agrobacterium group</taxon>
        <taxon>Rhizobium</taxon>
    </lineage>
</organism>
<keyword evidence="3 9" id="KW-0328">Glycosyltransferase</keyword>
<keyword evidence="5" id="KW-0812">Transmembrane</keyword>
<sequence length="210" mass="23567">MDRSVLDRVRTIAVIGNGAVDRRYAATIESHDLIIRFNDCRNFEECATRTDVVAVCNIGRAAKKLLSSPDWRNRPCVLEASQIWSTRDPLILPAMKRRLAESHPDLYDLCDDHTNDFGLFCAQTKKQHVVIPQSSYEAVFEELTAYWSGSYVTPSSGVIAISGALARFPNATITLAGFGHEGWEGHPFSAEKLLVDIWCQTTRVRRLENP</sequence>
<keyword evidence="8" id="KW-0325">Glycoprotein</keyword>
<dbReference type="RefSeq" id="WP_349963440.1">
    <property type="nucleotide sequence ID" value="NZ_CP157965.1"/>
</dbReference>
<dbReference type="EMBL" id="CP157965">
    <property type="protein sequence ID" value="XBT98142.1"/>
    <property type="molecule type" value="Genomic_DNA"/>
</dbReference>
<dbReference type="GO" id="GO:0016020">
    <property type="term" value="C:membrane"/>
    <property type="evidence" value="ECO:0007669"/>
    <property type="project" value="UniProtKB-SubCell"/>
</dbReference>
<keyword evidence="7" id="KW-0472">Membrane</keyword>
<evidence type="ECO:0000256" key="5">
    <source>
        <dbReference type="ARBA" id="ARBA00022692"/>
    </source>
</evidence>
<comment type="subcellular location">
    <subcellularLocation>
        <location evidence="2">Endomembrane system</location>
    </subcellularLocation>
    <subcellularLocation>
        <location evidence="1">Membrane</location>
        <topology evidence="1">Single-pass membrane protein</topology>
    </subcellularLocation>
</comment>
<geneLocation type="plasmid" evidence="9">
    <name>unnamed5</name>
</geneLocation>
<dbReference type="Gene3D" id="3.90.1480.20">
    <property type="entry name" value="Glycosyl transferase family 29"/>
    <property type="match status" value="1"/>
</dbReference>
<dbReference type="InterPro" id="IPR001675">
    <property type="entry name" value="Glyco_trans_29"/>
</dbReference>
<reference evidence="9" key="1">
    <citation type="submission" date="2024-06" db="EMBL/GenBank/DDBJ databases">
        <authorList>
            <person name="Li T."/>
            <person name="Gao R."/>
        </authorList>
    </citation>
    <scope>NUCLEOTIDE SEQUENCE</scope>
    <source>
        <strain evidence="9">ZPR3</strain>
        <plasmid evidence="9">unnamed5</plasmid>
    </source>
</reference>